<evidence type="ECO:0000256" key="8">
    <source>
        <dbReference type="HAMAP-Rule" id="MF_00265"/>
    </source>
</evidence>
<name>A0ABW4M101_9HYPH</name>
<keyword evidence="5 8" id="KW-0378">Hydrolase</keyword>
<accession>A0ABW4M101</accession>
<dbReference type="InterPro" id="IPR050556">
    <property type="entry name" value="Type_II_TA_system_RNase"/>
</dbReference>
<dbReference type="GO" id="GO:0004519">
    <property type="term" value="F:endonuclease activity"/>
    <property type="evidence" value="ECO:0007669"/>
    <property type="project" value="UniProtKB-KW"/>
</dbReference>
<feature type="binding site" evidence="8">
    <location>
        <position position="98"/>
    </location>
    <ligand>
        <name>Mg(2+)</name>
        <dbReference type="ChEBI" id="CHEBI:18420"/>
    </ligand>
</feature>
<comment type="cofactor">
    <cofactor evidence="1 8">
        <name>Mg(2+)</name>
        <dbReference type="ChEBI" id="CHEBI:18420"/>
    </cofactor>
</comment>
<dbReference type="HAMAP" id="MF_00265">
    <property type="entry name" value="VapC_Nob1"/>
    <property type="match status" value="1"/>
</dbReference>
<dbReference type="InterPro" id="IPR002716">
    <property type="entry name" value="PIN_dom"/>
</dbReference>
<dbReference type="EC" id="3.1.-.-" evidence="8"/>
<evidence type="ECO:0000256" key="2">
    <source>
        <dbReference type="ARBA" id="ARBA00022649"/>
    </source>
</evidence>
<evidence type="ECO:0000256" key="5">
    <source>
        <dbReference type="ARBA" id="ARBA00022801"/>
    </source>
</evidence>
<evidence type="ECO:0000256" key="1">
    <source>
        <dbReference type="ARBA" id="ARBA00001946"/>
    </source>
</evidence>
<dbReference type="EMBL" id="JBHUEQ010000009">
    <property type="protein sequence ID" value="MFD1745102.1"/>
    <property type="molecule type" value="Genomic_DNA"/>
</dbReference>
<keyword evidence="2 8" id="KW-1277">Toxin-antitoxin system</keyword>
<dbReference type="InterPro" id="IPR022907">
    <property type="entry name" value="VapC_family"/>
</dbReference>
<evidence type="ECO:0000313" key="10">
    <source>
        <dbReference type="EMBL" id="MFD1745102.1"/>
    </source>
</evidence>
<dbReference type="RefSeq" id="WP_377398141.1">
    <property type="nucleotide sequence ID" value="NZ_JBHUEQ010000009.1"/>
</dbReference>
<comment type="caution">
    <text evidence="10">The sequence shown here is derived from an EMBL/GenBank/DDBJ whole genome shotgun (WGS) entry which is preliminary data.</text>
</comment>
<dbReference type="PANTHER" id="PTHR33653:SF1">
    <property type="entry name" value="RIBONUCLEASE VAPC2"/>
    <property type="match status" value="1"/>
</dbReference>
<evidence type="ECO:0000256" key="4">
    <source>
        <dbReference type="ARBA" id="ARBA00022723"/>
    </source>
</evidence>
<evidence type="ECO:0000256" key="3">
    <source>
        <dbReference type="ARBA" id="ARBA00022722"/>
    </source>
</evidence>
<evidence type="ECO:0000313" key="11">
    <source>
        <dbReference type="Proteomes" id="UP001597322"/>
    </source>
</evidence>
<protein>
    <recommendedName>
        <fullName evidence="8">Ribonuclease VapC</fullName>
        <shortName evidence="8">RNase VapC</shortName>
        <ecNumber evidence="8">3.1.-.-</ecNumber>
    </recommendedName>
    <alternativeName>
        <fullName evidence="8">Toxin VapC</fullName>
    </alternativeName>
</protein>
<keyword evidence="3 8" id="KW-0540">Nuclease</keyword>
<dbReference type="PANTHER" id="PTHR33653">
    <property type="entry name" value="RIBONUCLEASE VAPC2"/>
    <property type="match status" value="1"/>
</dbReference>
<evidence type="ECO:0000256" key="6">
    <source>
        <dbReference type="ARBA" id="ARBA00022842"/>
    </source>
</evidence>
<dbReference type="CDD" id="cd18745">
    <property type="entry name" value="PIN_VapC4-5_FitB-like"/>
    <property type="match status" value="1"/>
</dbReference>
<evidence type="ECO:0000256" key="7">
    <source>
        <dbReference type="ARBA" id="ARBA00038093"/>
    </source>
</evidence>
<proteinExistence type="inferred from homology"/>
<comment type="similarity">
    <text evidence="7 8">Belongs to the PINc/VapC protein family.</text>
</comment>
<dbReference type="NCBIfam" id="NF010285">
    <property type="entry name" value="PRK13725.1"/>
    <property type="match status" value="1"/>
</dbReference>
<comment type="function">
    <text evidence="8">Toxic component of a toxin-antitoxin (TA) system. An RNase.</text>
</comment>
<keyword evidence="8" id="KW-0800">Toxin</keyword>
<keyword evidence="6 8" id="KW-0460">Magnesium</keyword>
<keyword evidence="11" id="KW-1185">Reference proteome</keyword>
<dbReference type="InterPro" id="IPR029060">
    <property type="entry name" value="PIN-like_dom_sf"/>
</dbReference>
<dbReference type="Pfam" id="PF01850">
    <property type="entry name" value="PIN"/>
    <property type="match status" value="1"/>
</dbReference>
<reference evidence="11" key="1">
    <citation type="journal article" date="2019" name="Int. J. Syst. Evol. Microbiol.">
        <title>The Global Catalogue of Microorganisms (GCM) 10K type strain sequencing project: providing services to taxonomists for standard genome sequencing and annotation.</title>
        <authorList>
            <consortium name="The Broad Institute Genomics Platform"/>
            <consortium name="The Broad Institute Genome Sequencing Center for Infectious Disease"/>
            <person name="Wu L."/>
            <person name="Ma J."/>
        </authorList>
    </citation>
    <scope>NUCLEOTIDE SEQUENCE [LARGE SCALE GENOMIC DNA]</scope>
    <source>
        <strain evidence="11">CG52</strain>
    </source>
</reference>
<gene>
    <name evidence="8 10" type="primary">vapC</name>
    <name evidence="10" type="ORF">ACFSE1_06480</name>
</gene>
<dbReference type="Proteomes" id="UP001597322">
    <property type="component" value="Unassembled WGS sequence"/>
</dbReference>
<keyword evidence="4 8" id="KW-0479">Metal-binding</keyword>
<organism evidence="10 11">
    <name type="scientific">Rhizobium helianthi</name>
    <dbReference type="NCBI Taxonomy" id="1132695"/>
    <lineage>
        <taxon>Bacteria</taxon>
        <taxon>Pseudomonadati</taxon>
        <taxon>Pseudomonadota</taxon>
        <taxon>Alphaproteobacteria</taxon>
        <taxon>Hyphomicrobiales</taxon>
        <taxon>Rhizobiaceae</taxon>
        <taxon>Rhizobium/Agrobacterium group</taxon>
        <taxon>Rhizobium</taxon>
    </lineage>
</organism>
<dbReference type="Gene3D" id="3.40.50.1010">
    <property type="entry name" value="5'-nuclease"/>
    <property type="match status" value="1"/>
</dbReference>
<keyword evidence="10" id="KW-0255">Endonuclease</keyword>
<feature type="binding site" evidence="8">
    <location>
        <position position="7"/>
    </location>
    <ligand>
        <name>Mg(2+)</name>
        <dbReference type="ChEBI" id="CHEBI:18420"/>
    </ligand>
</feature>
<dbReference type="SUPFAM" id="SSF88723">
    <property type="entry name" value="PIN domain-like"/>
    <property type="match status" value="1"/>
</dbReference>
<feature type="domain" description="PIN" evidence="9">
    <location>
        <begin position="4"/>
        <end position="125"/>
    </location>
</feature>
<evidence type="ECO:0000259" key="9">
    <source>
        <dbReference type="Pfam" id="PF01850"/>
    </source>
</evidence>
<sequence length="136" mass="15208">MLKYMLDTNICIFTIKNRPQHVREAFNRHSNQLCISSVSLMELIYGAEKSARPEQNLAVVEGFAARLEVLDYDALAASHSGQLRAELASNGTPIGPYDQLIAGHARSKGLILVTNNRREFERVPGLRVEDWSSPLE</sequence>